<reference evidence="2" key="1">
    <citation type="journal article" date="2019" name="Int. J. Syst. Evol. Microbiol.">
        <title>The Global Catalogue of Microorganisms (GCM) 10K type strain sequencing project: providing services to taxonomists for standard genome sequencing and annotation.</title>
        <authorList>
            <consortium name="The Broad Institute Genomics Platform"/>
            <consortium name="The Broad Institute Genome Sequencing Center for Infectious Disease"/>
            <person name="Wu L."/>
            <person name="Ma J."/>
        </authorList>
    </citation>
    <scope>NUCLEOTIDE SEQUENCE [LARGE SCALE GENOMIC DNA]</scope>
    <source>
        <strain evidence="2">KCTC 42107</strain>
    </source>
</reference>
<evidence type="ECO:0008006" key="3">
    <source>
        <dbReference type="Google" id="ProtNLM"/>
    </source>
</evidence>
<accession>A0ABW5NWR1</accession>
<evidence type="ECO:0000313" key="2">
    <source>
        <dbReference type="Proteomes" id="UP001597480"/>
    </source>
</evidence>
<comment type="caution">
    <text evidence="1">The sequence shown here is derived from an EMBL/GenBank/DDBJ whole genome shotgun (WGS) entry which is preliminary data.</text>
</comment>
<dbReference type="SUPFAM" id="SSF69318">
    <property type="entry name" value="Integrin alpha N-terminal domain"/>
    <property type="match status" value="1"/>
</dbReference>
<name>A0ABW5NWR1_9FLAO</name>
<gene>
    <name evidence="1" type="ORF">ACFSR3_15080</name>
</gene>
<dbReference type="RefSeq" id="WP_379822153.1">
    <property type="nucleotide sequence ID" value="NZ_JBHUMD010000029.1"/>
</dbReference>
<organism evidence="1 2">
    <name type="scientific">Flavobacterium suzhouense</name>
    <dbReference type="NCBI Taxonomy" id="1529638"/>
    <lineage>
        <taxon>Bacteria</taxon>
        <taxon>Pseudomonadati</taxon>
        <taxon>Bacteroidota</taxon>
        <taxon>Flavobacteriia</taxon>
        <taxon>Flavobacteriales</taxon>
        <taxon>Flavobacteriaceae</taxon>
        <taxon>Flavobacterium</taxon>
    </lineage>
</organism>
<proteinExistence type="predicted"/>
<dbReference type="InterPro" id="IPR028994">
    <property type="entry name" value="Integrin_alpha_N"/>
</dbReference>
<evidence type="ECO:0000313" key="1">
    <source>
        <dbReference type="EMBL" id="MFD2603385.1"/>
    </source>
</evidence>
<sequence>MKLIPTLIIITLMFSFHKKEGIKPTVFNETETDTIVIGDINNDKIIDTAFVKGPKWVNEEDGWGDPKFYNINISFSCNVPNITNDNAVGAYVENIGDIDNDGFSEIIVVPGWWIGCWGRLHFYTFKKGKWKHLDYAERNVCEDDNYKQYITKINNHKIKIIEQVWDEDEADRIEKPKFIIVK</sequence>
<dbReference type="Proteomes" id="UP001597480">
    <property type="component" value="Unassembled WGS sequence"/>
</dbReference>
<keyword evidence="2" id="KW-1185">Reference proteome</keyword>
<protein>
    <recommendedName>
        <fullName evidence="3">VCBS repeat-containing protein</fullName>
    </recommendedName>
</protein>
<dbReference type="EMBL" id="JBHUMD010000029">
    <property type="protein sequence ID" value="MFD2603385.1"/>
    <property type="molecule type" value="Genomic_DNA"/>
</dbReference>